<evidence type="ECO:0000313" key="6">
    <source>
        <dbReference type="EMBL" id="VEU70410.1"/>
    </source>
</evidence>
<evidence type="ECO:0000256" key="5">
    <source>
        <dbReference type="HAMAP-Rule" id="MF_00658"/>
    </source>
</evidence>
<dbReference type="PIRSF" id="PIRSF004505">
    <property type="entry name" value="MT_bac"/>
    <property type="match status" value="1"/>
</dbReference>
<evidence type="ECO:0000256" key="1">
    <source>
        <dbReference type="ARBA" id="ARBA00022603"/>
    </source>
</evidence>
<dbReference type="GO" id="GO:0005737">
    <property type="term" value="C:cytoplasm"/>
    <property type="evidence" value="ECO:0007669"/>
    <property type="project" value="UniProtKB-SubCell"/>
</dbReference>
<keyword evidence="5" id="KW-0698">rRNA processing</keyword>
<dbReference type="Pfam" id="PF02590">
    <property type="entry name" value="SPOUT_MTase"/>
    <property type="match status" value="1"/>
</dbReference>
<organism evidence="6 7">
    <name type="scientific">Mycoplasmopsis glycophila</name>
    <dbReference type="NCBI Taxonomy" id="171285"/>
    <lineage>
        <taxon>Bacteria</taxon>
        <taxon>Bacillati</taxon>
        <taxon>Mycoplasmatota</taxon>
        <taxon>Mycoplasmoidales</taxon>
        <taxon>Metamycoplasmataceae</taxon>
        <taxon>Mycoplasmopsis</taxon>
    </lineage>
</organism>
<dbReference type="EMBL" id="LR215024">
    <property type="protein sequence ID" value="VEU70410.1"/>
    <property type="molecule type" value="Genomic_DNA"/>
</dbReference>
<comment type="subunit">
    <text evidence="5">Homodimer.</text>
</comment>
<evidence type="ECO:0000256" key="4">
    <source>
        <dbReference type="ARBA" id="ARBA00038303"/>
    </source>
</evidence>
<evidence type="ECO:0000256" key="3">
    <source>
        <dbReference type="ARBA" id="ARBA00022691"/>
    </source>
</evidence>
<dbReference type="InterPro" id="IPR003742">
    <property type="entry name" value="RlmH-like"/>
</dbReference>
<feature type="binding site" evidence="5">
    <location>
        <begin position="112"/>
        <end position="117"/>
    </location>
    <ligand>
        <name>S-adenosyl-L-methionine</name>
        <dbReference type="ChEBI" id="CHEBI:59789"/>
    </ligand>
</feature>
<protein>
    <recommendedName>
        <fullName evidence="5">Ribosomal RNA large subunit methyltransferase H</fullName>
        <ecNumber evidence="5">2.1.1.177</ecNumber>
    </recommendedName>
    <alternativeName>
        <fullName evidence="5">23S rRNA (pseudouridine1915-N3)-methyltransferase</fullName>
    </alternativeName>
    <alternativeName>
        <fullName evidence="5">23S rRNA m3Psi1915 methyltransferase</fullName>
    </alternativeName>
    <alternativeName>
        <fullName evidence="5">rRNA (pseudouridine-N3-)-methyltransferase RlmH</fullName>
    </alternativeName>
</protein>
<comment type="similarity">
    <text evidence="4 5">Belongs to the RNA methyltransferase RlmH family.</text>
</comment>
<feature type="binding site" evidence="5">
    <location>
        <position position="69"/>
    </location>
    <ligand>
        <name>S-adenosyl-L-methionine</name>
        <dbReference type="ChEBI" id="CHEBI:59789"/>
    </ligand>
</feature>
<dbReference type="CDD" id="cd18081">
    <property type="entry name" value="RlmH-like"/>
    <property type="match status" value="1"/>
</dbReference>
<evidence type="ECO:0000313" key="7">
    <source>
        <dbReference type="Proteomes" id="UP000290815"/>
    </source>
</evidence>
<dbReference type="PANTHER" id="PTHR33603:SF1">
    <property type="entry name" value="RIBOSOMAL RNA LARGE SUBUNIT METHYLTRANSFERASE H"/>
    <property type="match status" value="1"/>
</dbReference>
<keyword evidence="3 5" id="KW-0949">S-adenosyl-L-methionine</keyword>
<dbReference type="GO" id="GO:0070038">
    <property type="term" value="F:rRNA (pseudouridine-N3-)-methyltransferase activity"/>
    <property type="evidence" value="ECO:0007669"/>
    <property type="project" value="UniProtKB-UniRule"/>
</dbReference>
<dbReference type="InterPro" id="IPR029028">
    <property type="entry name" value="Alpha/beta_knot_MTases"/>
</dbReference>
<dbReference type="Proteomes" id="UP000290815">
    <property type="component" value="Chromosome"/>
</dbReference>
<comment type="subcellular location">
    <subcellularLocation>
        <location evidence="5">Cytoplasm</location>
    </subcellularLocation>
</comment>
<keyword evidence="7" id="KW-1185">Reference proteome</keyword>
<accession>A0A449AVA3</accession>
<dbReference type="AlphaFoldDB" id="A0A449AVA3"/>
<dbReference type="HAMAP" id="MF_00658">
    <property type="entry name" value="23SrRNA_methyltr_H"/>
    <property type="match status" value="1"/>
</dbReference>
<sequence length="144" mass="17001">MKLNLIAVGSLSKEFKVLFDDYAKKINFFAKLNVIEIKEQKIENINLKIEKETQMILEKIPKNSKVYYLSLRGKQLNSEEFKELYVDEDNITFVIGGSNGVNEEYFSNKINFSKMTFPHQLFRVMLVEQIYRGFTIKNNITYHK</sequence>
<comment type="catalytic activity">
    <reaction evidence="5">
        <text>pseudouridine(1915) in 23S rRNA + S-adenosyl-L-methionine = N(3)-methylpseudouridine(1915) in 23S rRNA + S-adenosyl-L-homocysteine + H(+)</text>
        <dbReference type="Rhea" id="RHEA:42752"/>
        <dbReference type="Rhea" id="RHEA-COMP:10221"/>
        <dbReference type="Rhea" id="RHEA-COMP:10222"/>
        <dbReference type="ChEBI" id="CHEBI:15378"/>
        <dbReference type="ChEBI" id="CHEBI:57856"/>
        <dbReference type="ChEBI" id="CHEBI:59789"/>
        <dbReference type="ChEBI" id="CHEBI:65314"/>
        <dbReference type="ChEBI" id="CHEBI:74486"/>
        <dbReference type="EC" id="2.1.1.177"/>
    </reaction>
</comment>
<feature type="binding site" evidence="5">
    <location>
        <position position="96"/>
    </location>
    <ligand>
        <name>S-adenosyl-L-methionine</name>
        <dbReference type="ChEBI" id="CHEBI:59789"/>
    </ligand>
</feature>
<name>A0A449AVA3_9BACT</name>
<keyword evidence="1 5" id="KW-0489">Methyltransferase</keyword>
<dbReference type="Gene3D" id="3.40.1280.10">
    <property type="match status" value="1"/>
</dbReference>
<dbReference type="InterPro" id="IPR029026">
    <property type="entry name" value="tRNA_m1G_MTases_N"/>
</dbReference>
<evidence type="ECO:0000256" key="2">
    <source>
        <dbReference type="ARBA" id="ARBA00022679"/>
    </source>
</evidence>
<dbReference type="SUPFAM" id="SSF75217">
    <property type="entry name" value="alpha/beta knot"/>
    <property type="match status" value="1"/>
</dbReference>
<keyword evidence="5" id="KW-0963">Cytoplasm</keyword>
<dbReference type="RefSeq" id="WP_027333360.1">
    <property type="nucleotide sequence ID" value="NZ_LR215024.1"/>
</dbReference>
<reference evidence="6 7" key="1">
    <citation type="submission" date="2019-01" db="EMBL/GenBank/DDBJ databases">
        <authorList>
            <consortium name="Pathogen Informatics"/>
        </authorList>
    </citation>
    <scope>NUCLEOTIDE SEQUENCE [LARGE SCALE GENOMIC DNA]</scope>
    <source>
        <strain evidence="6 7">NCTC10194</strain>
    </source>
</reference>
<keyword evidence="2 5" id="KW-0808">Transferase</keyword>
<dbReference type="EC" id="2.1.1.177" evidence="5"/>
<proteinExistence type="inferred from homology"/>
<comment type="function">
    <text evidence="5">Specifically methylates the pseudouridine at position 1915 (m3Psi1915) in 23S rRNA.</text>
</comment>
<dbReference type="KEGG" id="mgly:NCTC10194_00421"/>
<dbReference type="PANTHER" id="PTHR33603">
    <property type="entry name" value="METHYLTRANSFERASE"/>
    <property type="match status" value="1"/>
</dbReference>
<gene>
    <name evidence="6" type="primary">MCYN0591</name>
    <name evidence="5" type="synonym">rlmH</name>
    <name evidence="6" type="ORF">NCTC10194_00421</name>
</gene>